<evidence type="ECO:0000256" key="1">
    <source>
        <dbReference type="SAM" id="SignalP"/>
    </source>
</evidence>
<proteinExistence type="predicted"/>
<keyword evidence="3" id="KW-1185">Reference proteome</keyword>
<protein>
    <recommendedName>
        <fullName evidence="4">DUF1302 domain-containing protein</fullName>
    </recommendedName>
</protein>
<feature type="signal peptide" evidence="1">
    <location>
        <begin position="1"/>
        <end position="34"/>
    </location>
</feature>
<evidence type="ECO:0008006" key="4">
    <source>
        <dbReference type="Google" id="ProtNLM"/>
    </source>
</evidence>
<evidence type="ECO:0000313" key="3">
    <source>
        <dbReference type="Proteomes" id="UP001556653"/>
    </source>
</evidence>
<feature type="chain" id="PRO_5046987067" description="DUF1302 domain-containing protein" evidence="1">
    <location>
        <begin position="35"/>
        <end position="451"/>
    </location>
</feature>
<sequence length="451" mass="50942">MGTGSHMTGDWSRWQHRGALLGLLLMVTATPLMAQENGQAEDPWGDEAWGEDPWAEQQTGWRWYGFLEGATATRLHDDPAVGDDYTLNEARLQLEAERALGDYTATIKGDVWIDGVEDGVRGDLREAALAGRLTDRIDVDVGRQILTWGTGDLVFLNDLFPKDYVSFFSGRDDEYLKAPADALKLSWFGDMNIDFVWMPRAAPNRYITGERLSYFSVVEGRRVAAPPTIDPRERDSLGRDSEFALRVYQTIDGVEYAGYAYHGYDNQPSAVDPSTGEAYFPRLSSLGASLRRPALGGIGNLETAYYAGEDSSGDNPNLPNDQWRFLGGFENEPFADFTLGWQYLLEWTRDHDAIIANLPAAQRPYAPDEYRHLLTNRITWQLLRQDLTLSLFTFYSPSDADYYLRPRAIYRFSDQLTGTAGGNLFGGADDWTFHTQLEDNSNLYLRLRYSF</sequence>
<dbReference type="RefSeq" id="WP_367966875.1">
    <property type="nucleotide sequence ID" value="NZ_JBAKFJ010000001.1"/>
</dbReference>
<dbReference type="Proteomes" id="UP001556653">
    <property type="component" value="Unassembled WGS sequence"/>
</dbReference>
<name>A0ABV3S8D8_9GAMM</name>
<comment type="caution">
    <text evidence="2">The sequence shown here is derived from an EMBL/GenBank/DDBJ whole genome shotgun (WGS) entry which is preliminary data.</text>
</comment>
<dbReference type="EMBL" id="JBAKFJ010000001">
    <property type="protein sequence ID" value="MEX0386402.1"/>
    <property type="molecule type" value="Genomic_DNA"/>
</dbReference>
<accession>A0ABV3S8D8</accession>
<reference evidence="2 3" key="1">
    <citation type="submission" date="2024-02" db="EMBL/GenBank/DDBJ databases">
        <title>New especies of Spiribacter isolated from saline water.</title>
        <authorList>
            <person name="Leon M.J."/>
            <person name="De La Haba R."/>
            <person name="Sanchez-Porro C."/>
            <person name="Ventosa A."/>
        </authorList>
    </citation>
    <scope>NUCLEOTIDE SEQUENCE [LARGE SCALE GENOMIC DNA]</scope>
    <source>
        <strain evidence="3">ag22IC4-227</strain>
    </source>
</reference>
<evidence type="ECO:0000313" key="2">
    <source>
        <dbReference type="EMBL" id="MEX0386402.1"/>
    </source>
</evidence>
<keyword evidence="1" id="KW-0732">Signal</keyword>
<organism evidence="2 3">
    <name type="scientific">Spiribacter onubensis</name>
    <dbReference type="NCBI Taxonomy" id="3122420"/>
    <lineage>
        <taxon>Bacteria</taxon>
        <taxon>Pseudomonadati</taxon>
        <taxon>Pseudomonadota</taxon>
        <taxon>Gammaproteobacteria</taxon>
        <taxon>Chromatiales</taxon>
        <taxon>Ectothiorhodospiraceae</taxon>
        <taxon>Spiribacter</taxon>
    </lineage>
</organism>
<gene>
    <name evidence="2" type="ORF">V6X64_05245</name>
</gene>